<reference evidence="2" key="1">
    <citation type="submission" date="2023-03" db="EMBL/GenBank/DDBJ databases">
        <title>Complete genome of Cladonia borealis.</title>
        <authorList>
            <person name="Park H."/>
        </authorList>
    </citation>
    <scope>NUCLEOTIDE SEQUENCE</scope>
    <source>
        <strain evidence="2">ANT050790</strain>
    </source>
</reference>
<dbReference type="AlphaFoldDB" id="A0AA39R403"/>
<gene>
    <name evidence="2" type="ORF">JMJ35_004396</name>
</gene>
<dbReference type="Proteomes" id="UP001166286">
    <property type="component" value="Unassembled WGS sequence"/>
</dbReference>
<dbReference type="InterPro" id="IPR013744">
    <property type="entry name" value="SidJ"/>
</dbReference>
<dbReference type="SUPFAM" id="SSF53474">
    <property type="entry name" value="alpha/beta-Hydrolases"/>
    <property type="match status" value="1"/>
</dbReference>
<dbReference type="PANTHER" id="PTHR31591:SF7">
    <property type="entry name" value="DUF1749-DOMAIN-CONTAINING PROTEIN"/>
    <property type="match status" value="1"/>
</dbReference>
<evidence type="ECO:0008006" key="4">
    <source>
        <dbReference type="Google" id="ProtNLM"/>
    </source>
</evidence>
<evidence type="ECO:0000313" key="3">
    <source>
        <dbReference type="Proteomes" id="UP001166286"/>
    </source>
</evidence>
<keyword evidence="3" id="KW-1185">Reference proteome</keyword>
<proteinExistence type="predicted"/>
<feature type="region of interest" description="Disordered" evidence="1">
    <location>
        <begin position="1"/>
        <end position="27"/>
    </location>
</feature>
<evidence type="ECO:0000256" key="1">
    <source>
        <dbReference type="SAM" id="MobiDB-lite"/>
    </source>
</evidence>
<dbReference type="EMBL" id="JAFEKC020000008">
    <property type="protein sequence ID" value="KAK0513410.1"/>
    <property type="molecule type" value="Genomic_DNA"/>
</dbReference>
<sequence length="322" mass="34964">MASSDTHPGLLHRIPRPNTGSSPLPPITAFEHSHGPQSPTKNTLIFLGGLFDGLLTVPYIPPLKKALPSTYSLVEAILSSSYRQWGFSSLSEDITEIALIVSYFKEARPAGKIVLLGHSTGCQQIMHYLLSQPRLPEIDGAIFQGSVSDREAMNLSLPPSFYHAACHLAQKYIDEDRGEDILPFSATKPIFASAPVSAKRFVSLASPGPLHEGEDDYFSSDLADERLEMTFGKLGSMGLRISFLFGGRDQYVPERVDKVGMVERWHEFVRRGGGVVDEGSGVVEGATHTLIEGGKGLENLVGRVVGFLERLEAGGEVEGEDV</sequence>
<accession>A0AA39R403</accession>
<organism evidence="2 3">
    <name type="scientific">Cladonia borealis</name>
    <dbReference type="NCBI Taxonomy" id="184061"/>
    <lineage>
        <taxon>Eukaryota</taxon>
        <taxon>Fungi</taxon>
        <taxon>Dikarya</taxon>
        <taxon>Ascomycota</taxon>
        <taxon>Pezizomycotina</taxon>
        <taxon>Lecanoromycetes</taxon>
        <taxon>OSLEUM clade</taxon>
        <taxon>Lecanoromycetidae</taxon>
        <taxon>Lecanorales</taxon>
        <taxon>Lecanorineae</taxon>
        <taxon>Cladoniaceae</taxon>
        <taxon>Cladonia</taxon>
    </lineage>
</organism>
<protein>
    <recommendedName>
        <fullName evidence="4">DUF1749-domain-containing protein</fullName>
    </recommendedName>
</protein>
<dbReference type="Gene3D" id="3.40.50.1820">
    <property type="entry name" value="alpha/beta hydrolase"/>
    <property type="match status" value="1"/>
</dbReference>
<dbReference type="PANTHER" id="PTHR31591">
    <property type="entry name" value="UPF0613 PROTEIN PB24D3.06C"/>
    <property type="match status" value="1"/>
</dbReference>
<dbReference type="Pfam" id="PF08538">
    <property type="entry name" value="DUF1749"/>
    <property type="match status" value="1"/>
</dbReference>
<evidence type="ECO:0000313" key="2">
    <source>
        <dbReference type="EMBL" id="KAK0513410.1"/>
    </source>
</evidence>
<name>A0AA39R403_9LECA</name>
<comment type="caution">
    <text evidence="2">The sequence shown here is derived from an EMBL/GenBank/DDBJ whole genome shotgun (WGS) entry which is preliminary data.</text>
</comment>
<dbReference type="InterPro" id="IPR029058">
    <property type="entry name" value="AB_hydrolase_fold"/>
</dbReference>